<name>A0A976A5Y3_9BURK</name>
<gene>
    <name evidence="1" type="ORF">CBM2587_B60218</name>
</gene>
<organism evidence="1 2">
    <name type="scientific">Cupriavidus taiwanensis</name>
    <dbReference type="NCBI Taxonomy" id="164546"/>
    <lineage>
        <taxon>Bacteria</taxon>
        <taxon>Pseudomonadati</taxon>
        <taxon>Pseudomonadota</taxon>
        <taxon>Betaproteobacteria</taxon>
        <taxon>Burkholderiales</taxon>
        <taxon>Burkholderiaceae</taxon>
        <taxon>Cupriavidus</taxon>
    </lineage>
</organism>
<comment type="caution">
    <text evidence="1">The sequence shown here is derived from an EMBL/GenBank/DDBJ whole genome shotgun (WGS) entry which is preliminary data.</text>
</comment>
<dbReference type="AlphaFoldDB" id="A0A976A5Y3"/>
<evidence type="ECO:0000313" key="2">
    <source>
        <dbReference type="Proteomes" id="UP000256780"/>
    </source>
</evidence>
<protein>
    <submittedName>
        <fullName evidence="1">Uncharacterized protein</fullName>
    </submittedName>
</protein>
<dbReference type="EMBL" id="OFSQ01000035">
    <property type="protein sequence ID" value="SOY63206.1"/>
    <property type="molecule type" value="Genomic_DNA"/>
</dbReference>
<evidence type="ECO:0000313" key="1">
    <source>
        <dbReference type="EMBL" id="SOY63206.1"/>
    </source>
</evidence>
<proteinExistence type="predicted"/>
<sequence length="60" mass="6721">MAINDDCEDVIVCLCLGDAVEQGFSYVVAQGIDRWILDGKQEDAVSVFSSYRSCFRPFHT</sequence>
<reference evidence="1 2" key="1">
    <citation type="submission" date="2018-01" db="EMBL/GenBank/DDBJ databases">
        <authorList>
            <person name="Clerissi C."/>
        </authorList>
    </citation>
    <scope>NUCLEOTIDE SEQUENCE [LARGE SCALE GENOMIC DNA]</scope>
    <source>
        <strain evidence="1">Cupriavidus sp. LMG 19464</strain>
    </source>
</reference>
<dbReference type="Proteomes" id="UP000256780">
    <property type="component" value="Chromosome CBM2587_b"/>
</dbReference>
<accession>A0A976A5Y3</accession>